<proteinExistence type="predicted"/>
<evidence type="ECO:0000313" key="1">
    <source>
        <dbReference type="EMBL" id="KAF3563910.1"/>
    </source>
</evidence>
<accession>A0ABQ7CY65</accession>
<protein>
    <submittedName>
        <fullName evidence="1">Uncharacterized protein</fullName>
    </submittedName>
</protein>
<name>A0ABQ7CY65_BRACR</name>
<sequence>MSSSFLGGKDVKKTGELLAVNLVSLNEKALIFSVDDVDPRVYRNSELSTSKYMLKEG</sequence>
<gene>
    <name evidence="1" type="ORF">DY000_02012808</name>
</gene>
<evidence type="ECO:0000313" key="2">
    <source>
        <dbReference type="Proteomes" id="UP000266723"/>
    </source>
</evidence>
<keyword evidence="2" id="KW-1185">Reference proteome</keyword>
<dbReference type="Proteomes" id="UP000266723">
    <property type="component" value="Unassembled WGS sequence"/>
</dbReference>
<comment type="caution">
    <text evidence="1">The sequence shown here is derived from an EMBL/GenBank/DDBJ whole genome shotgun (WGS) entry which is preliminary data.</text>
</comment>
<dbReference type="EMBL" id="QGKV02000759">
    <property type="protein sequence ID" value="KAF3563910.1"/>
    <property type="molecule type" value="Genomic_DNA"/>
</dbReference>
<organism evidence="1 2">
    <name type="scientific">Brassica cretica</name>
    <name type="common">Mustard</name>
    <dbReference type="NCBI Taxonomy" id="69181"/>
    <lineage>
        <taxon>Eukaryota</taxon>
        <taxon>Viridiplantae</taxon>
        <taxon>Streptophyta</taxon>
        <taxon>Embryophyta</taxon>
        <taxon>Tracheophyta</taxon>
        <taxon>Spermatophyta</taxon>
        <taxon>Magnoliopsida</taxon>
        <taxon>eudicotyledons</taxon>
        <taxon>Gunneridae</taxon>
        <taxon>Pentapetalae</taxon>
        <taxon>rosids</taxon>
        <taxon>malvids</taxon>
        <taxon>Brassicales</taxon>
        <taxon>Brassicaceae</taxon>
        <taxon>Brassiceae</taxon>
        <taxon>Brassica</taxon>
    </lineage>
</organism>
<reference evidence="1 2" key="1">
    <citation type="journal article" date="2020" name="BMC Genomics">
        <title>Intraspecific diversification of the crop wild relative Brassica cretica Lam. using demographic model selection.</title>
        <authorList>
            <person name="Kioukis A."/>
            <person name="Michalopoulou V.A."/>
            <person name="Briers L."/>
            <person name="Pirintsos S."/>
            <person name="Studholme D.J."/>
            <person name="Pavlidis P."/>
            <person name="Sarris P.F."/>
        </authorList>
    </citation>
    <scope>NUCLEOTIDE SEQUENCE [LARGE SCALE GENOMIC DNA]</scope>
    <source>
        <strain evidence="2">cv. PFS-1207/04</strain>
    </source>
</reference>